<feature type="region of interest" description="Disordered" evidence="1">
    <location>
        <begin position="189"/>
        <end position="323"/>
    </location>
</feature>
<feature type="region of interest" description="Disordered" evidence="1">
    <location>
        <begin position="142"/>
        <end position="176"/>
    </location>
</feature>
<dbReference type="AlphaFoldDB" id="A0A7J8EKQ3"/>
<gene>
    <name evidence="2" type="ORF">HJG63_012576</name>
</gene>
<sequence length="382" mass="40991">MASQDTDMVDEVDEMKLAPLEDEEPETGDPLESSPDANVDSMDVLETHQDPAVSPDPAASQDTTTSPEPPLSQDRAMSPDSTMSQDTAASPYQVVSQDAPVSPVPAGSPRPAASPYQVLSQDRAAIPVQAEGPLLAASPYQVASQDRAVSPVPADSPRPATSPYQAVSPHQVASQEPAIFRNANFQRNKPQLIDNMKRKGHLTITDWPGISSTPKKKKQVVAPTRRSLRIQLRQRSKDGDTRAQKTDPDVQASSGTRSFMLPSYVSFDNMTRHAREEPFPSEPAGPSGEGTSGNVRLAPTATAARDGARQEPTGPPDFNSAMSLYNTCCSIPTAALSATAPTNAPEGEEEDEQVEEENSSDYKCALCEHLKTKQVPKVPGHW</sequence>
<dbReference type="Proteomes" id="UP000593571">
    <property type="component" value="Unassembled WGS sequence"/>
</dbReference>
<feature type="compositionally biased region" description="Acidic residues" evidence="1">
    <location>
        <begin position="20"/>
        <end position="29"/>
    </location>
</feature>
<feature type="compositionally biased region" description="Acidic residues" evidence="1">
    <location>
        <begin position="346"/>
        <end position="359"/>
    </location>
</feature>
<keyword evidence="3" id="KW-1185">Reference proteome</keyword>
<proteinExistence type="predicted"/>
<dbReference type="EMBL" id="JACASE010000009">
    <property type="protein sequence ID" value="KAF6435855.1"/>
    <property type="molecule type" value="Genomic_DNA"/>
</dbReference>
<comment type="caution">
    <text evidence="2">The sequence shown here is derived from an EMBL/GenBank/DDBJ whole genome shotgun (WGS) entry which is preliminary data.</text>
</comment>
<accession>A0A7J8EKQ3</accession>
<evidence type="ECO:0000313" key="2">
    <source>
        <dbReference type="EMBL" id="KAF6435855.1"/>
    </source>
</evidence>
<name>A0A7J8EKQ3_ROUAE</name>
<feature type="compositionally biased region" description="Basic and acidic residues" evidence="1">
    <location>
        <begin position="235"/>
        <end position="248"/>
    </location>
</feature>
<feature type="compositionally biased region" description="Polar residues" evidence="1">
    <location>
        <begin position="79"/>
        <end position="96"/>
    </location>
</feature>
<evidence type="ECO:0000256" key="1">
    <source>
        <dbReference type="SAM" id="MobiDB-lite"/>
    </source>
</evidence>
<protein>
    <submittedName>
        <fullName evidence="2">Uncharacterized protein</fullName>
    </submittedName>
</protein>
<feature type="region of interest" description="Disordered" evidence="1">
    <location>
        <begin position="1"/>
        <end position="118"/>
    </location>
</feature>
<feature type="region of interest" description="Disordered" evidence="1">
    <location>
        <begin position="337"/>
        <end position="360"/>
    </location>
</feature>
<organism evidence="2 3">
    <name type="scientific">Rousettus aegyptiacus</name>
    <name type="common">Egyptian fruit bat</name>
    <name type="synonym">Pteropus aegyptiacus</name>
    <dbReference type="NCBI Taxonomy" id="9407"/>
    <lineage>
        <taxon>Eukaryota</taxon>
        <taxon>Metazoa</taxon>
        <taxon>Chordata</taxon>
        <taxon>Craniata</taxon>
        <taxon>Vertebrata</taxon>
        <taxon>Euteleostomi</taxon>
        <taxon>Mammalia</taxon>
        <taxon>Eutheria</taxon>
        <taxon>Laurasiatheria</taxon>
        <taxon>Chiroptera</taxon>
        <taxon>Yinpterochiroptera</taxon>
        <taxon>Pteropodoidea</taxon>
        <taxon>Pteropodidae</taxon>
        <taxon>Rousettinae</taxon>
        <taxon>Rousettus</taxon>
    </lineage>
</organism>
<evidence type="ECO:0000313" key="3">
    <source>
        <dbReference type="Proteomes" id="UP000593571"/>
    </source>
</evidence>
<reference evidence="2 3" key="1">
    <citation type="journal article" date="2020" name="Nature">
        <title>Six reference-quality genomes reveal evolution of bat adaptations.</title>
        <authorList>
            <person name="Jebb D."/>
            <person name="Huang Z."/>
            <person name="Pippel M."/>
            <person name="Hughes G.M."/>
            <person name="Lavrichenko K."/>
            <person name="Devanna P."/>
            <person name="Winkler S."/>
            <person name="Jermiin L.S."/>
            <person name="Skirmuntt E.C."/>
            <person name="Katzourakis A."/>
            <person name="Burkitt-Gray L."/>
            <person name="Ray D.A."/>
            <person name="Sullivan K.A.M."/>
            <person name="Roscito J.G."/>
            <person name="Kirilenko B.M."/>
            <person name="Davalos L.M."/>
            <person name="Corthals A.P."/>
            <person name="Power M.L."/>
            <person name="Jones G."/>
            <person name="Ransome R.D."/>
            <person name="Dechmann D.K.N."/>
            <person name="Locatelli A.G."/>
            <person name="Puechmaille S.J."/>
            <person name="Fedrigo O."/>
            <person name="Jarvis E.D."/>
            <person name="Hiller M."/>
            <person name="Vernes S.C."/>
            <person name="Myers E.W."/>
            <person name="Teeling E.C."/>
        </authorList>
    </citation>
    <scope>NUCLEOTIDE SEQUENCE [LARGE SCALE GENOMIC DNA]</scope>
    <source>
        <strain evidence="2">MRouAeg1</strain>
        <tissue evidence="2">Muscle</tissue>
    </source>
</reference>